<dbReference type="Proteomes" id="UP000076852">
    <property type="component" value="Chromosome 2"/>
</dbReference>
<accession>A0A160FUM0</accession>
<keyword evidence="3" id="KW-1185">Reference proteome</keyword>
<feature type="compositionally biased region" description="Basic residues" evidence="1">
    <location>
        <begin position="52"/>
        <end position="65"/>
    </location>
</feature>
<sequence length="65" mass="7080">MLACSASIAPTIAHFSDAERAAGNEFCLRTLALMEELALPDLDEPDDALPKPRVKGTRRSLRNRG</sequence>
<organism evidence="2 3">
    <name type="scientific">Paraburkholderia phytofirmans OLGA172</name>
    <dbReference type="NCBI Taxonomy" id="1417228"/>
    <lineage>
        <taxon>Bacteria</taxon>
        <taxon>Pseudomonadati</taxon>
        <taxon>Pseudomonadota</taxon>
        <taxon>Betaproteobacteria</taxon>
        <taxon>Burkholderiales</taxon>
        <taxon>Burkholderiaceae</taxon>
        <taxon>Paraburkholderia</taxon>
    </lineage>
</organism>
<dbReference type="AlphaFoldDB" id="A0A160FUM0"/>
<proteinExistence type="predicted"/>
<evidence type="ECO:0000313" key="3">
    <source>
        <dbReference type="Proteomes" id="UP000076852"/>
    </source>
</evidence>
<reference evidence="2 3" key="1">
    <citation type="journal article" date="2016" name="Gene">
        <title>PacBio SMRT assembly of a complex multi-replicon genome reveals chlorocatechol degradative operon in a region of genome plasticity.</title>
        <authorList>
            <person name="Ricker N."/>
            <person name="Shen S.Y."/>
            <person name="Goordial J."/>
            <person name="Jin S."/>
            <person name="Fulthorpe R.R."/>
        </authorList>
    </citation>
    <scope>NUCLEOTIDE SEQUENCE [LARGE SCALE GENOMIC DNA]</scope>
    <source>
        <strain evidence="2 3">OLGA172</strain>
    </source>
</reference>
<evidence type="ECO:0000313" key="2">
    <source>
        <dbReference type="EMBL" id="ANB76959.1"/>
    </source>
</evidence>
<evidence type="ECO:0000256" key="1">
    <source>
        <dbReference type="SAM" id="MobiDB-lite"/>
    </source>
</evidence>
<protein>
    <submittedName>
        <fullName evidence="2">Uncharacterized protein</fullName>
    </submittedName>
</protein>
<dbReference type="STRING" id="1804984.AYM40_33005"/>
<gene>
    <name evidence="2" type="ORF">AYM40_33005</name>
</gene>
<dbReference type="KEGG" id="buz:AYM40_33005"/>
<dbReference type="EMBL" id="CP014579">
    <property type="protein sequence ID" value="ANB76959.1"/>
    <property type="molecule type" value="Genomic_DNA"/>
</dbReference>
<name>A0A160FUM0_9BURK</name>
<feature type="region of interest" description="Disordered" evidence="1">
    <location>
        <begin position="42"/>
        <end position="65"/>
    </location>
</feature>